<sequence>MTIREHRYGNKIGYISDTPVSFFSKKCEKKVNLQTTDTAMGLNPLARLINHREEIDQDVQVLVKATGMRGQFYYPLAFRFESVSDRWVIRTEQNTS</sequence>
<protein>
    <submittedName>
        <fullName evidence="1">Uncharacterized protein</fullName>
    </submittedName>
</protein>
<accession>A0A9Q0YPJ4</accession>
<proteinExistence type="predicted"/>
<organism evidence="1 2">
    <name type="scientific">Holothuria leucospilota</name>
    <name type="common">Black long sea cucumber</name>
    <name type="synonym">Mertensiothuria leucospilota</name>
    <dbReference type="NCBI Taxonomy" id="206669"/>
    <lineage>
        <taxon>Eukaryota</taxon>
        <taxon>Metazoa</taxon>
        <taxon>Echinodermata</taxon>
        <taxon>Eleutherozoa</taxon>
        <taxon>Echinozoa</taxon>
        <taxon>Holothuroidea</taxon>
        <taxon>Aspidochirotacea</taxon>
        <taxon>Aspidochirotida</taxon>
        <taxon>Holothuriidae</taxon>
        <taxon>Holothuria</taxon>
    </lineage>
</organism>
<dbReference type="Proteomes" id="UP001152320">
    <property type="component" value="Chromosome 17"/>
</dbReference>
<gene>
    <name evidence="1" type="ORF">HOLleu_33932</name>
</gene>
<dbReference type="EMBL" id="JAIZAY010000017">
    <property type="protein sequence ID" value="KAJ8026168.1"/>
    <property type="molecule type" value="Genomic_DNA"/>
</dbReference>
<name>A0A9Q0YPJ4_HOLLE</name>
<reference evidence="1" key="1">
    <citation type="submission" date="2021-10" db="EMBL/GenBank/DDBJ databases">
        <title>Tropical sea cucumber genome reveals ecological adaptation and Cuvierian tubules defense mechanism.</title>
        <authorList>
            <person name="Chen T."/>
        </authorList>
    </citation>
    <scope>NUCLEOTIDE SEQUENCE</scope>
    <source>
        <strain evidence="1">Nanhai2018</strain>
        <tissue evidence="1">Muscle</tissue>
    </source>
</reference>
<comment type="caution">
    <text evidence="1">The sequence shown here is derived from an EMBL/GenBank/DDBJ whole genome shotgun (WGS) entry which is preliminary data.</text>
</comment>
<evidence type="ECO:0000313" key="1">
    <source>
        <dbReference type="EMBL" id="KAJ8026168.1"/>
    </source>
</evidence>
<evidence type="ECO:0000313" key="2">
    <source>
        <dbReference type="Proteomes" id="UP001152320"/>
    </source>
</evidence>
<keyword evidence="2" id="KW-1185">Reference proteome</keyword>
<dbReference type="AlphaFoldDB" id="A0A9Q0YPJ4"/>